<dbReference type="OrthoDB" id="9918556at2"/>
<dbReference type="EMBL" id="CP035491">
    <property type="protein sequence ID" value="QAY72278.1"/>
    <property type="molecule type" value="Genomic_DNA"/>
</dbReference>
<reference evidence="1 2" key="1">
    <citation type="submission" date="2019-01" db="EMBL/GenBank/DDBJ databases">
        <title>Genome sequencing of strain FW100M-8.</title>
        <authorList>
            <person name="Heo J."/>
            <person name="Kim S.-J."/>
            <person name="Kim J.-S."/>
            <person name="Hong S.-B."/>
            <person name="Kwon S.-W."/>
        </authorList>
    </citation>
    <scope>NUCLEOTIDE SEQUENCE [LARGE SCALE GENOMIC DNA]</scope>
    <source>
        <strain evidence="1 2">FW100M-8</strain>
    </source>
</reference>
<dbReference type="KEGG" id="agf:ET445_01920"/>
<dbReference type="RefSeq" id="WP_129188343.1">
    <property type="nucleotide sequence ID" value="NZ_CP035491.1"/>
</dbReference>
<dbReference type="AlphaFoldDB" id="A0A4P6FP65"/>
<proteinExistence type="predicted"/>
<accession>A0A4P6FP65</accession>
<dbReference type="Proteomes" id="UP000291259">
    <property type="component" value="Chromosome"/>
</dbReference>
<evidence type="ECO:0000313" key="2">
    <source>
        <dbReference type="Proteomes" id="UP000291259"/>
    </source>
</evidence>
<gene>
    <name evidence="1" type="ORF">ET445_01920</name>
</gene>
<keyword evidence="2" id="KW-1185">Reference proteome</keyword>
<sequence>MNSVLTVGHPTSISHELPPFARVVRRVGFALLAWSRRMQHVAPTHAELAELHDHRLEAERLRADQYAAIVLGRLM</sequence>
<evidence type="ECO:0000313" key="1">
    <source>
        <dbReference type="EMBL" id="QAY72278.1"/>
    </source>
</evidence>
<organism evidence="1 2">
    <name type="scientific">Agromyces protaetiae</name>
    <dbReference type="NCBI Taxonomy" id="2509455"/>
    <lineage>
        <taxon>Bacteria</taxon>
        <taxon>Bacillati</taxon>
        <taxon>Actinomycetota</taxon>
        <taxon>Actinomycetes</taxon>
        <taxon>Micrococcales</taxon>
        <taxon>Microbacteriaceae</taxon>
        <taxon>Agromyces</taxon>
    </lineage>
</organism>
<name>A0A4P6FP65_9MICO</name>
<protein>
    <submittedName>
        <fullName evidence="1">Uncharacterized protein</fullName>
    </submittedName>
</protein>